<keyword evidence="2" id="KW-0808">Transferase</keyword>
<dbReference type="GO" id="GO:0080043">
    <property type="term" value="F:quercetin 3-O-glucosyltransferase activity"/>
    <property type="evidence" value="ECO:0007669"/>
    <property type="project" value="TreeGrafter"/>
</dbReference>
<dbReference type="PANTHER" id="PTHR11926">
    <property type="entry name" value="GLUCOSYL/GLUCURONOSYL TRANSFERASES"/>
    <property type="match status" value="1"/>
</dbReference>
<organism evidence="3 4">
    <name type="scientific">Psophocarpus tetragonolobus</name>
    <name type="common">Winged bean</name>
    <name type="synonym">Dolichos tetragonolobus</name>
    <dbReference type="NCBI Taxonomy" id="3891"/>
    <lineage>
        <taxon>Eukaryota</taxon>
        <taxon>Viridiplantae</taxon>
        <taxon>Streptophyta</taxon>
        <taxon>Embryophyta</taxon>
        <taxon>Tracheophyta</taxon>
        <taxon>Spermatophyta</taxon>
        <taxon>Magnoliopsida</taxon>
        <taxon>eudicotyledons</taxon>
        <taxon>Gunneridae</taxon>
        <taxon>Pentapetalae</taxon>
        <taxon>rosids</taxon>
        <taxon>fabids</taxon>
        <taxon>Fabales</taxon>
        <taxon>Fabaceae</taxon>
        <taxon>Papilionoideae</taxon>
        <taxon>50 kb inversion clade</taxon>
        <taxon>NPAAA clade</taxon>
        <taxon>indigoferoid/millettioid clade</taxon>
        <taxon>Phaseoleae</taxon>
        <taxon>Psophocarpus</taxon>
    </lineage>
</organism>
<evidence type="ECO:0000313" key="3">
    <source>
        <dbReference type="EMBL" id="KAK7389950.1"/>
    </source>
</evidence>
<dbReference type="CDD" id="cd03784">
    <property type="entry name" value="GT1_Gtf-like"/>
    <property type="match status" value="1"/>
</dbReference>
<accession>A0AAN9S5M0</accession>
<evidence type="ECO:0000313" key="4">
    <source>
        <dbReference type="Proteomes" id="UP001386955"/>
    </source>
</evidence>
<dbReference type="Pfam" id="PF00201">
    <property type="entry name" value="UDPGT"/>
    <property type="match status" value="1"/>
</dbReference>
<dbReference type="GO" id="GO:0080044">
    <property type="term" value="F:quercetin 7-O-glucosyltransferase activity"/>
    <property type="evidence" value="ECO:0007669"/>
    <property type="project" value="TreeGrafter"/>
</dbReference>
<dbReference type="SUPFAM" id="SSF53756">
    <property type="entry name" value="UDP-Glycosyltransferase/glycogen phosphorylase"/>
    <property type="match status" value="1"/>
</dbReference>
<comment type="caution">
    <text evidence="3">The sequence shown here is derived from an EMBL/GenBank/DDBJ whole genome shotgun (WGS) entry which is preliminary data.</text>
</comment>
<keyword evidence="4" id="KW-1185">Reference proteome</keyword>
<dbReference type="EMBL" id="JAYMYS010000006">
    <property type="protein sequence ID" value="KAK7389950.1"/>
    <property type="molecule type" value="Genomic_DNA"/>
</dbReference>
<gene>
    <name evidence="3" type="ORF">VNO78_25247</name>
</gene>
<evidence type="ECO:0008006" key="5">
    <source>
        <dbReference type="Google" id="ProtNLM"/>
    </source>
</evidence>
<dbReference type="PANTHER" id="PTHR11926:SF1392">
    <property type="entry name" value="GLYCOSYLTRANSFERASE"/>
    <property type="match status" value="1"/>
</dbReference>
<reference evidence="3 4" key="1">
    <citation type="submission" date="2024-01" db="EMBL/GenBank/DDBJ databases">
        <title>The genomes of 5 underutilized Papilionoideae crops provide insights into root nodulation and disease resistanc.</title>
        <authorList>
            <person name="Jiang F."/>
        </authorList>
    </citation>
    <scope>NUCLEOTIDE SEQUENCE [LARGE SCALE GENOMIC DNA]</scope>
    <source>
        <strain evidence="3">DUOXIRENSHENG_FW03</strain>
        <tissue evidence="3">Leaves</tissue>
    </source>
</reference>
<dbReference type="Proteomes" id="UP001386955">
    <property type="component" value="Unassembled WGS sequence"/>
</dbReference>
<protein>
    <recommendedName>
        <fullName evidence="5">Glycosyltransferase</fullName>
    </recommendedName>
</protein>
<dbReference type="AlphaFoldDB" id="A0AAN9S5M0"/>
<sequence>MENSDAPHILVLPLPAEGHIKPMFNLSKLLSHRGHKVTFVNTHHNHNCFLQFTDIASFQTQFPNLHFASITDGLPQNHPRNGALMNYYPMLISRGPRSLLAKEFRELFLRLVEKNEQWQPPSCIIADGLMSTIVMGIAQEFGVPWIPFRTYSATCTWVTIHMSKLFQEGTLLQNNQEIEYISENMKNSSTNIPGLGNLLRNCDLPSYSTILMANESINRDFYIQETLAMIQASGLILNTFEELEFSIITKLAAIFPKVYSIGPLHTLYNTIFTTNSSSTHKDGSLRREDKSSITWLDHQKEKSVLYVSFGTVVKLSLEQLLEFWHGLVNSLKPFLWVIQNDLIPKNLPIELEIGTKERGFMIDWVPQEEVLAHPAVGGFLTHSGWNSTLECIIEGKPMLCWPSIADQPVNSRCVSEQWKIGLNMNGTCDRFIVQKMVKDIMENQMKEFMKSAKEIAKKAHDSTKENGPSYHNFENLVKYIGLRKVN</sequence>
<evidence type="ECO:0000256" key="1">
    <source>
        <dbReference type="ARBA" id="ARBA00009995"/>
    </source>
</evidence>
<evidence type="ECO:0000256" key="2">
    <source>
        <dbReference type="ARBA" id="ARBA00022679"/>
    </source>
</evidence>
<proteinExistence type="inferred from homology"/>
<dbReference type="InterPro" id="IPR002213">
    <property type="entry name" value="UDP_glucos_trans"/>
</dbReference>
<name>A0AAN9S5M0_PSOTE</name>
<dbReference type="FunFam" id="3.40.50.2000:FF:000060">
    <property type="entry name" value="Glycosyltransferase"/>
    <property type="match status" value="1"/>
</dbReference>
<dbReference type="Gene3D" id="3.40.50.2000">
    <property type="entry name" value="Glycogen Phosphorylase B"/>
    <property type="match status" value="2"/>
</dbReference>
<comment type="similarity">
    <text evidence="1">Belongs to the UDP-glycosyltransferase family.</text>
</comment>